<gene>
    <name evidence="10" type="ORF">HHI36_002674</name>
</gene>
<dbReference type="PANTHER" id="PTHR43394:SF17">
    <property type="entry name" value="MITOCHONDRIAL POTASSIUM CHANNEL ATP-BINDING SUBUNIT"/>
    <property type="match status" value="1"/>
</dbReference>
<keyword evidence="11" id="KW-1185">Reference proteome</keyword>
<dbReference type="InterPro" id="IPR036640">
    <property type="entry name" value="ABC1_TM_sf"/>
</dbReference>
<feature type="transmembrane region" description="Helical" evidence="8">
    <location>
        <begin position="102"/>
        <end position="126"/>
    </location>
</feature>
<dbReference type="InterPro" id="IPR039421">
    <property type="entry name" value="Type_1_exporter"/>
</dbReference>
<evidence type="ECO:0000313" key="10">
    <source>
        <dbReference type="EMBL" id="KAL3288225.1"/>
    </source>
</evidence>
<dbReference type="EMBL" id="JABFTP020000185">
    <property type="protein sequence ID" value="KAL3288225.1"/>
    <property type="molecule type" value="Genomic_DNA"/>
</dbReference>
<dbReference type="PANTHER" id="PTHR43394">
    <property type="entry name" value="ATP-DEPENDENT PERMEASE MDL1, MITOCHONDRIAL"/>
    <property type="match status" value="1"/>
</dbReference>
<sequence length="212" mass="24373">MSLWLKSAISVRNLTRLKTSSYNGFKVKLYDQFSQCRVSKPSLSKTSNIWLGLCGGSVLTFVVKNNKVFCDKKTRLSGFKETSTKNVSFNWKKFWTYLRPHIWYFLAAIAGALVVAILNIQIPLVIGKIINVVARFGEMKNSEVFFDQMKVPSIKIVFMYGLQAFSTFFYIHMLSNLGEKMAYNMKMDLFKAILKQDIGFLINIERVKLLTD</sequence>
<dbReference type="GO" id="GO:0006811">
    <property type="term" value="P:monoatomic ion transport"/>
    <property type="evidence" value="ECO:0007669"/>
    <property type="project" value="UniProtKB-KW"/>
</dbReference>
<keyword evidence="7 8" id="KW-0472">Membrane</keyword>
<evidence type="ECO:0000256" key="6">
    <source>
        <dbReference type="ARBA" id="ARBA00023065"/>
    </source>
</evidence>
<keyword evidence="6" id="KW-0406">Ion transport</keyword>
<dbReference type="InterPro" id="IPR011527">
    <property type="entry name" value="ABC1_TM_dom"/>
</dbReference>
<dbReference type="Gene3D" id="1.20.1560.10">
    <property type="entry name" value="ABC transporter type 1, transmembrane domain"/>
    <property type="match status" value="1"/>
</dbReference>
<dbReference type="SUPFAM" id="SSF90123">
    <property type="entry name" value="ABC transporter transmembrane region"/>
    <property type="match status" value="1"/>
</dbReference>
<accession>A0ABD2PBG6</accession>
<evidence type="ECO:0000256" key="4">
    <source>
        <dbReference type="ARBA" id="ARBA00022692"/>
    </source>
</evidence>
<evidence type="ECO:0000256" key="5">
    <source>
        <dbReference type="ARBA" id="ARBA00022989"/>
    </source>
</evidence>
<protein>
    <recommendedName>
        <fullName evidence="9">ABC transmembrane type-1 domain-containing protein</fullName>
    </recommendedName>
</protein>
<reference evidence="10 11" key="1">
    <citation type="journal article" date="2021" name="BMC Biol.">
        <title>Horizontally acquired antibacterial genes associated with adaptive radiation of ladybird beetles.</title>
        <authorList>
            <person name="Li H.S."/>
            <person name="Tang X.F."/>
            <person name="Huang Y.H."/>
            <person name="Xu Z.Y."/>
            <person name="Chen M.L."/>
            <person name="Du X.Y."/>
            <person name="Qiu B.Y."/>
            <person name="Chen P.T."/>
            <person name="Zhang W."/>
            <person name="Slipinski A."/>
            <person name="Escalona H.E."/>
            <person name="Waterhouse R.M."/>
            <person name="Zwick A."/>
            <person name="Pang H."/>
        </authorList>
    </citation>
    <scope>NUCLEOTIDE SEQUENCE [LARGE SCALE GENOMIC DNA]</scope>
    <source>
        <strain evidence="10">SYSU2018</strain>
    </source>
</reference>
<name>A0ABD2PBG6_9CUCU</name>
<dbReference type="Proteomes" id="UP001516400">
    <property type="component" value="Unassembled WGS sequence"/>
</dbReference>
<comment type="similarity">
    <text evidence="2">Belongs to the ABC transporter superfamily. ABCB family. Multidrug resistance exporter (TC 3.A.1.201) subfamily.</text>
</comment>
<evidence type="ECO:0000313" key="11">
    <source>
        <dbReference type="Proteomes" id="UP001516400"/>
    </source>
</evidence>
<evidence type="ECO:0000259" key="9">
    <source>
        <dbReference type="PROSITE" id="PS50929"/>
    </source>
</evidence>
<keyword evidence="5 8" id="KW-1133">Transmembrane helix</keyword>
<evidence type="ECO:0000256" key="2">
    <source>
        <dbReference type="ARBA" id="ARBA00007577"/>
    </source>
</evidence>
<organism evidence="10 11">
    <name type="scientific">Cryptolaemus montrouzieri</name>
    <dbReference type="NCBI Taxonomy" id="559131"/>
    <lineage>
        <taxon>Eukaryota</taxon>
        <taxon>Metazoa</taxon>
        <taxon>Ecdysozoa</taxon>
        <taxon>Arthropoda</taxon>
        <taxon>Hexapoda</taxon>
        <taxon>Insecta</taxon>
        <taxon>Pterygota</taxon>
        <taxon>Neoptera</taxon>
        <taxon>Endopterygota</taxon>
        <taxon>Coleoptera</taxon>
        <taxon>Polyphaga</taxon>
        <taxon>Cucujiformia</taxon>
        <taxon>Coccinelloidea</taxon>
        <taxon>Coccinellidae</taxon>
        <taxon>Scymninae</taxon>
        <taxon>Scymnini</taxon>
        <taxon>Cryptolaemus</taxon>
    </lineage>
</organism>
<comment type="caution">
    <text evidence="10">The sequence shown here is derived from an EMBL/GenBank/DDBJ whole genome shotgun (WGS) entry which is preliminary data.</text>
</comment>
<feature type="transmembrane region" description="Helical" evidence="8">
    <location>
        <begin position="156"/>
        <end position="177"/>
    </location>
</feature>
<dbReference type="AlphaFoldDB" id="A0ABD2PBG6"/>
<dbReference type="PROSITE" id="PS50929">
    <property type="entry name" value="ABC_TM1F"/>
    <property type="match status" value="1"/>
</dbReference>
<evidence type="ECO:0000256" key="7">
    <source>
        <dbReference type="ARBA" id="ARBA00023136"/>
    </source>
</evidence>
<proteinExistence type="inferred from homology"/>
<evidence type="ECO:0000256" key="1">
    <source>
        <dbReference type="ARBA" id="ARBA00004141"/>
    </source>
</evidence>
<keyword evidence="3" id="KW-0813">Transport</keyword>
<evidence type="ECO:0000256" key="8">
    <source>
        <dbReference type="SAM" id="Phobius"/>
    </source>
</evidence>
<keyword evidence="4 8" id="KW-0812">Transmembrane</keyword>
<dbReference type="GO" id="GO:0016020">
    <property type="term" value="C:membrane"/>
    <property type="evidence" value="ECO:0007669"/>
    <property type="project" value="UniProtKB-SubCell"/>
</dbReference>
<comment type="subcellular location">
    <subcellularLocation>
        <location evidence="1">Membrane</location>
        <topology evidence="1">Multi-pass membrane protein</topology>
    </subcellularLocation>
</comment>
<dbReference type="Pfam" id="PF00664">
    <property type="entry name" value="ABC_membrane"/>
    <property type="match status" value="1"/>
</dbReference>
<feature type="domain" description="ABC transmembrane type-1" evidence="9">
    <location>
        <begin position="106"/>
        <end position="201"/>
    </location>
</feature>
<evidence type="ECO:0000256" key="3">
    <source>
        <dbReference type="ARBA" id="ARBA00022448"/>
    </source>
</evidence>